<dbReference type="PANTHER" id="PTHR48100:SF1">
    <property type="entry name" value="HISTIDINE PHOSPHATASE FAMILY PROTEIN-RELATED"/>
    <property type="match status" value="1"/>
</dbReference>
<accession>A0A6A6CPZ5</accession>
<dbReference type="InterPro" id="IPR013078">
    <property type="entry name" value="His_Pase_superF_clade-1"/>
</dbReference>
<evidence type="ECO:0000313" key="1">
    <source>
        <dbReference type="EMBL" id="KAF2169357.1"/>
    </source>
</evidence>
<dbReference type="EMBL" id="ML993588">
    <property type="protein sequence ID" value="KAF2169357.1"/>
    <property type="molecule type" value="Genomic_DNA"/>
</dbReference>
<protein>
    <recommendedName>
        <fullName evidence="3">Phosphoglycerate mutase</fullName>
    </recommendedName>
</protein>
<dbReference type="SUPFAM" id="SSF53254">
    <property type="entry name" value="Phosphoglycerate mutase-like"/>
    <property type="match status" value="1"/>
</dbReference>
<sequence>MNRARFSHPDVRKLAVTTSAILLALVISWFLLGGTLSSNSPEMGSTDPSTYKAKYKYETVKGFFLQDDPKTDWNGFEYTKHNFGLIPRSYPTDSDPSAPLWERFGRYIQHLQTSAPAGTSYKLLYFGRHGEGYHNVAEAKYGTKDWDDYWSKLEGDGELFWSDAHLTDKGKEQALEAHAFIGEQLAWAKMPASQSYYVSSMYRCLQTANLTFSGLKLPDEAPFDPLIKELLREVLGEHTCDRRSTKSYIHEHFPTWRIEEGLTEQDELWKADHRETHDEHDVRTTEFLDDVFSHNQNVYVSLTTHSGAIASHLRVLGHQEFRLVTGGMIPVLVKATKKE</sequence>
<keyword evidence="2" id="KW-1185">Reference proteome</keyword>
<name>A0A6A6CPZ5_ZASCE</name>
<dbReference type="CDD" id="cd07067">
    <property type="entry name" value="HP_PGM_like"/>
    <property type="match status" value="1"/>
</dbReference>
<dbReference type="PANTHER" id="PTHR48100">
    <property type="entry name" value="BROAD-SPECIFICITY PHOSPHATASE YOR283W-RELATED"/>
    <property type="match status" value="1"/>
</dbReference>
<dbReference type="AlphaFoldDB" id="A0A6A6CPZ5"/>
<dbReference type="OrthoDB" id="496981at2759"/>
<dbReference type="GeneID" id="54558735"/>
<dbReference type="InterPro" id="IPR029033">
    <property type="entry name" value="His_PPase_superfam"/>
</dbReference>
<dbReference type="GO" id="GO:0005737">
    <property type="term" value="C:cytoplasm"/>
    <property type="evidence" value="ECO:0007669"/>
    <property type="project" value="TreeGrafter"/>
</dbReference>
<dbReference type="InterPro" id="IPR050275">
    <property type="entry name" value="PGM_Phosphatase"/>
</dbReference>
<evidence type="ECO:0008006" key="3">
    <source>
        <dbReference type="Google" id="ProtNLM"/>
    </source>
</evidence>
<dbReference type="Pfam" id="PF00300">
    <property type="entry name" value="His_Phos_1"/>
    <property type="match status" value="1"/>
</dbReference>
<dbReference type="Gene3D" id="3.40.50.1240">
    <property type="entry name" value="Phosphoglycerate mutase-like"/>
    <property type="match status" value="1"/>
</dbReference>
<organism evidence="1 2">
    <name type="scientific">Zasmidium cellare ATCC 36951</name>
    <dbReference type="NCBI Taxonomy" id="1080233"/>
    <lineage>
        <taxon>Eukaryota</taxon>
        <taxon>Fungi</taxon>
        <taxon>Dikarya</taxon>
        <taxon>Ascomycota</taxon>
        <taxon>Pezizomycotina</taxon>
        <taxon>Dothideomycetes</taxon>
        <taxon>Dothideomycetidae</taxon>
        <taxon>Mycosphaerellales</taxon>
        <taxon>Mycosphaerellaceae</taxon>
        <taxon>Zasmidium</taxon>
    </lineage>
</organism>
<dbReference type="Proteomes" id="UP000799537">
    <property type="component" value="Unassembled WGS sequence"/>
</dbReference>
<evidence type="ECO:0000313" key="2">
    <source>
        <dbReference type="Proteomes" id="UP000799537"/>
    </source>
</evidence>
<dbReference type="SMART" id="SM00855">
    <property type="entry name" value="PGAM"/>
    <property type="match status" value="1"/>
</dbReference>
<reference evidence="1" key="1">
    <citation type="journal article" date="2020" name="Stud. Mycol.">
        <title>101 Dothideomycetes genomes: a test case for predicting lifestyles and emergence of pathogens.</title>
        <authorList>
            <person name="Haridas S."/>
            <person name="Albert R."/>
            <person name="Binder M."/>
            <person name="Bloem J."/>
            <person name="Labutti K."/>
            <person name="Salamov A."/>
            <person name="Andreopoulos B."/>
            <person name="Baker S."/>
            <person name="Barry K."/>
            <person name="Bills G."/>
            <person name="Bluhm B."/>
            <person name="Cannon C."/>
            <person name="Castanera R."/>
            <person name="Culley D."/>
            <person name="Daum C."/>
            <person name="Ezra D."/>
            <person name="Gonzalez J."/>
            <person name="Henrissat B."/>
            <person name="Kuo A."/>
            <person name="Liang C."/>
            <person name="Lipzen A."/>
            <person name="Lutzoni F."/>
            <person name="Magnuson J."/>
            <person name="Mondo S."/>
            <person name="Nolan M."/>
            <person name="Ohm R."/>
            <person name="Pangilinan J."/>
            <person name="Park H.-J."/>
            <person name="Ramirez L."/>
            <person name="Alfaro M."/>
            <person name="Sun H."/>
            <person name="Tritt A."/>
            <person name="Yoshinaga Y."/>
            <person name="Zwiers L.-H."/>
            <person name="Turgeon B."/>
            <person name="Goodwin S."/>
            <person name="Spatafora J."/>
            <person name="Crous P."/>
            <person name="Grigoriev I."/>
        </authorList>
    </citation>
    <scope>NUCLEOTIDE SEQUENCE</scope>
    <source>
        <strain evidence="1">ATCC 36951</strain>
    </source>
</reference>
<gene>
    <name evidence="1" type="ORF">M409DRAFT_20581</name>
</gene>
<dbReference type="RefSeq" id="XP_033670246.1">
    <property type="nucleotide sequence ID" value="XM_033805463.1"/>
</dbReference>
<proteinExistence type="predicted"/>
<dbReference type="GO" id="GO:0016791">
    <property type="term" value="F:phosphatase activity"/>
    <property type="evidence" value="ECO:0007669"/>
    <property type="project" value="TreeGrafter"/>
</dbReference>